<reference evidence="9 10" key="1">
    <citation type="submission" date="2019-02" db="EMBL/GenBank/DDBJ databases">
        <title>Genome sequencing of the rare red list fungi Phellinidium pouzarii.</title>
        <authorList>
            <person name="Buettner E."/>
            <person name="Kellner H."/>
        </authorList>
    </citation>
    <scope>NUCLEOTIDE SEQUENCE [LARGE SCALE GENOMIC DNA]</scope>
    <source>
        <strain evidence="9 10">DSM 108285</strain>
    </source>
</reference>
<dbReference type="GO" id="GO:0005762">
    <property type="term" value="C:mitochondrial large ribosomal subunit"/>
    <property type="evidence" value="ECO:0007669"/>
    <property type="project" value="TreeGrafter"/>
</dbReference>
<keyword evidence="3" id="KW-0689">Ribosomal protein</keyword>
<evidence type="ECO:0000256" key="6">
    <source>
        <dbReference type="ARBA" id="ARBA00035289"/>
    </source>
</evidence>
<feature type="compositionally biased region" description="Basic residues" evidence="8">
    <location>
        <begin position="225"/>
        <end position="236"/>
    </location>
</feature>
<evidence type="ECO:0000256" key="7">
    <source>
        <dbReference type="ARBA" id="ARBA00035399"/>
    </source>
</evidence>
<evidence type="ECO:0000313" key="10">
    <source>
        <dbReference type="Proteomes" id="UP000308199"/>
    </source>
</evidence>
<feature type="compositionally biased region" description="Basic and acidic residues" evidence="8">
    <location>
        <begin position="199"/>
        <end position="212"/>
    </location>
</feature>
<dbReference type="AlphaFoldDB" id="A0A4S4LFM6"/>
<dbReference type="Gene3D" id="6.10.330.20">
    <property type="match status" value="1"/>
</dbReference>
<organism evidence="9 10">
    <name type="scientific">Phellinidium pouzarii</name>
    <dbReference type="NCBI Taxonomy" id="167371"/>
    <lineage>
        <taxon>Eukaryota</taxon>
        <taxon>Fungi</taxon>
        <taxon>Dikarya</taxon>
        <taxon>Basidiomycota</taxon>
        <taxon>Agaricomycotina</taxon>
        <taxon>Agaricomycetes</taxon>
        <taxon>Hymenochaetales</taxon>
        <taxon>Hymenochaetaceae</taxon>
        <taxon>Phellinidium</taxon>
    </lineage>
</organism>
<dbReference type="Proteomes" id="UP000308199">
    <property type="component" value="Unassembled WGS sequence"/>
</dbReference>
<accession>A0A4S4LFM6</accession>
<dbReference type="InterPro" id="IPR010729">
    <property type="entry name" value="Ribosomal_uL29_mit"/>
</dbReference>
<proteinExistence type="inferred from homology"/>
<dbReference type="PANTHER" id="PTHR21183:SF18">
    <property type="entry name" value="LARGE RIBOSOMAL SUBUNIT PROTEIN UL29M"/>
    <property type="match status" value="1"/>
</dbReference>
<evidence type="ECO:0000256" key="8">
    <source>
        <dbReference type="SAM" id="MobiDB-lite"/>
    </source>
</evidence>
<dbReference type="GO" id="GO:0003735">
    <property type="term" value="F:structural constituent of ribosome"/>
    <property type="evidence" value="ECO:0007669"/>
    <property type="project" value="InterPro"/>
</dbReference>
<evidence type="ECO:0000256" key="2">
    <source>
        <dbReference type="ARBA" id="ARBA00009254"/>
    </source>
</evidence>
<keyword evidence="5" id="KW-0687">Ribonucleoprotein</keyword>
<keyword evidence="4" id="KW-0496">Mitochondrion</keyword>
<feature type="region of interest" description="Disordered" evidence="8">
    <location>
        <begin position="199"/>
        <end position="236"/>
    </location>
</feature>
<protein>
    <recommendedName>
        <fullName evidence="6">Large ribosomal subunit protein uL29m</fullName>
    </recommendedName>
    <alternativeName>
        <fullName evidence="7">54S ribosomal protein L4, mitochondrial</fullName>
    </alternativeName>
</protein>
<evidence type="ECO:0000256" key="4">
    <source>
        <dbReference type="ARBA" id="ARBA00023128"/>
    </source>
</evidence>
<name>A0A4S4LFM6_9AGAM</name>
<gene>
    <name evidence="9" type="ORF">EW145_g1292</name>
</gene>
<comment type="caution">
    <text evidence="9">The sequence shown here is derived from an EMBL/GenBank/DDBJ whole genome shotgun (WGS) entry which is preliminary data.</text>
</comment>
<evidence type="ECO:0000256" key="3">
    <source>
        <dbReference type="ARBA" id="ARBA00022980"/>
    </source>
</evidence>
<evidence type="ECO:0000256" key="1">
    <source>
        <dbReference type="ARBA" id="ARBA00004173"/>
    </source>
</evidence>
<comment type="subcellular location">
    <subcellularLocation>
        <location evidence="1">Mitochondrion</location>
    </subcellularLocation>
</comment>
<dbReference type="PANTHER" id="PTHR21183">
    <property type="entry name" value="RIBOSOMAL PROTEIN L47, MITOCHONDRIAL-RELATED"/>
    <property type="match status" value="1"/>
</dbReference>
<sequence>MFLVLRSHVARRQPARLVHARRWLATETIMPATEGGQDEEQLQRQRYERFLEQKALEPPERPQAKVTVNEKHGLYAFFRQTSKDGELPVIYETIEASNKPETKTGRSWNAVELRRKSFKDLHTLWYIILRERNLLATQKAEAKKLGIQDQYTEVKEKDARCRKTMARIKQVLNERRLAYEQAYALDYELYQTASKEMESKEMEKGMFTEGEKSPASVESGAPSTRGRRRPTVIRRL</sequence>
<keyword evidence="10" id="KW-1185">Reference proteome</keyword>
<evidence type="ECO:0000256" key="5">
    <source>
        <dbReference type="ARBA" id="ARBA00023274"/>
    </source>
</evidence>
<dbReference type="Pfam" id="PF06984">
    <property type="entry name" value="MRP-L47"/>
    <property type="match status" value="1"/>
</dbReference>
<dbReference type="OrthoDB" id="270763at2759"/>
<dbReference type="EMBL" id="SGPK01000035">
    <property type="protein sequence ID" value="THH10465.1"/>
    <property type="molecule type" value="Genomic_DNA"/>
</dbReference>
<comment type="similarity">
    <text evidence="2">Belongs to the universal ribosomal protein uL29 family.</text>
</comment>
<dbReference type="GO" id="GO:0032543">
    <property type="term" value="P:mitochondrial translation"/>
    <property type="evidence" value="ECO:0007669"/>
    <property type="project" value="TreeGrafter"/>
</dbReference>
<evidence type="ECO:0000313" key="9">
    <source>
        <dbReference type="EMBL" id="THH10465.1"/>
    </source>
</evidence>
<dbReference type="InterPro" id="IPR038340">
    <property type="entry name" value="MRP-L47_sf"/>
</dbReference>